<protein>
    <submittedName>
        <fullName evidence="1">Uncharacterized protein</fullName>
    </submittedName>
</protein>
<gene>
    <name evidence="1" type="ORF">QJT80_01440</name>
</gene>
<evidence type="ECO:0000313" key="1">
    <source>
        <dbReference type="EMBL" id="WGZ91147.1"/>
    </source>
</evidence>
<proteinExistence type="predicted"/>
<sequence length="269" mass="32030">MSKSLQSFFAKVTAMGEQMPHQRPFLQRIVDNRWARQTQLTKAYQDIDKSRRTFWMYYQTGENQYVRKMFDTEANRLKNTIQDALGESLKSEQAEWVLVDEQIDKAGQQLKQSKLLKTNKTTFQPYTDANSQYLAQWLNQQQESTILINLNQLRQEENKIRERIRYVQAYQRSNPDLREQINTLLGEWQYALIYNQYAQYRLLFAVETLLVIQQIGYSADLRPLVNLRTEIRNQAPEIVNQAIEVRTSAEYSYQPEIERKYRPKNSAQH</sequence>
<reference evidence="1" key="2">
    <citation type="submission" date="2023-04" db="EMBL/GenBank/DDBJ databases">
        <authorList>
            <person name="Beletskiy A.V."/>
            <person name="Mardanov A.V."/>
            <person name="Ravin N.V."/>
        </authorList>
    </citation>
    <scope>NUCLEOTIDE SEQUENCE</scope>
    <source>
        <strain evidence="1">GKL-01</strain>
    </source>
</reference>
<organism evidence="1">
    <name type="scientific">Candidatus Thiocaldithrix dubininis</name>
    <dbReference type="NCBI Taxonomy" id="3080823"/>
    <lineage>
        <taxon>Bacteria</taxon>
        <taxon>Pseudomonadati</taxon>
        <taxon>Pseudomonadota</taxon>
        <taxon>Gammaproteobacteria</taxon>
        <taxon>Thiotrichales</taxon>
        <taxon>Thiotrichaceae</taxon>
        <taxon>Candidatus Thiocaldithrix</taxon>
    </lineage>
</organism>
<dbReference type="EMBL" id="CP124755">
    <property type="protein sequence ID" value="WGZ91147.1"/>
    <property type="molecule type" value="Genomic_DNA"/>
</dbReference>
<dbReference type="AlphaFoldDB" id="A0AA95H537"/>
<dbReference type="Proteomes" id="UP001300672">
    <property type="component" value="Chromosome"/>
</dbReference>
<accession>A0AA95H537</accession>
<name>A0AA95H537_9GAMM</name>
<reference evidence="1" key="1">
    <citation type="journal article" date="2023" name="Int. J. Mol. Sci.">
        <title>Metagenomics Revealed a New Genus 'Candidatus Thiocaldithrix dubininis' gen. nov., sp. nov. and a New Species 'Candidatus Thiothrix putei' sp. nov. in the Family Thiotrichaceae, Some Members of Which Have Traits of Both Na+- and H+-Motive Energetics.</title>
        <authorList>
            <person name="Ravin N.V."/>
            <person name="Muntyan M.S."/>
            <person name="Smolyakov D.D."/>
            <person name="Rudenko T.S."/>
            <person name="Beletsky A.V."/>
            <person name="Mardanov A.V."/>
            <person name="Grabovich M.Y."/>
        </authorList>
    </citation>
    <scope>NUCLEOTIDE SEQUENCE</scope>
    <source>
        <strain evidence="1">GKL-01</strain>
    </source>
</reference>
<dbReference type="KEGG" id="tdu:QJT80_01440"/>